<name>A0ABU6VTT1_9FABA</name>
<sequence length="138" mass="15632">MPQHFGDEVTCMSNLRTINKSARWETPHYAFPFLIRRLSLSLSLTNIKSPSTTQTAKPHRRPPNPHHHLSHTINEPPPPLSHHIPSEVTTTAEFTTFGHQHHLQSHRRANPSSPLSPNHHTHLTAALNFSTTFGHPNH</sequence>
<dbReference type="Proteomes" id="UP001341840">
    <property type="component" value="Unassembled WGS sequence"/>
</dbReference>
<feature type="compositionally biased region" description="Basic residues" evidence="1">
    <location>
        <begin position="57"/>
        <end position="70"/>
    </location>
</feature>
<feature type="compositionally biased region" description="Basic residues" evidence="1">
    <location>
        <begin position="99"/>
        <end position="109"/>
    </location>
</feature>
<evidence type="ECO:0000256" key="1">
    <source>
        <dbReference type="SAM" id="MobiDB-lite"/>
    </source>
</evidence>
<accession>A0ABU6VTT1</accession>
<proteinExistence type="predicted"/>
<protein>
    <submittedName>
        <fullName evidence="2">Uncharacterized protein</fullName>
    </submittedName>
</protein>
<keyword evidence="3" id="KW-1185">Reference proteome</keyword>
<evidence type="ECO:0000313" key="2">
    <source>
        <dbReference type="EMBL" id="MED6177030.1"/>
    </source>
</evidence>
<reference evidence="2 3" key="1">
    <citation type="journal article" date="2023" name="Plants (Basel)">
        <title>Bridging the Gap: Combining Genomics and Transcriptomics Approaches to Understand Stylosanthes scabra, an Orphan Legume from the Brazilian Caatinga.</title>
        <authorList>
            <person name="Ferreira-Neto J.R.C."/>
            <person name="da Silva M.D."/>
            <person name="Binneck E."/>
            <person name="de Melo N.F."/>
            <person name="da Silva R.H."/>
            <person name="de Melo A.L.T.M."/>
            <person name="Pandolfi V."/>
            <person name="Bustamante F.O."/>
            <person name="Brasileiro-Vidal A.C."/>
            <person name="Benko-Iseppon A.M."/>
        </authorList>
    </citation>
    <scope>NUCLEOTIDE SEQUENCE [LARGE SCALE GENOMIC DNA]</scope>
    <source>
        <tissue evidence="2">Leaves</tissue>
    </source>
</reference>
<gene>
    <name evidence="2" type="ORF">PIB30_093882</name>
</gene>
<comment type="caution">
    <text evidence="2">The sequence shown here is derived from an EMBL/GenBank/DDBJ whole genome shotgun (WGS) entry which is preliminary data.</text>
</comment>
<dbReference type="EMBL" id="JASCZI010153068">
    <property type="protein sequence ID" value="MED6177030.1"/>
    <property type="molecule type" value="Genomic_DNA"/>
</dbReference>
<feature type="region of interest" description="Disordered" evidence="1">
    <location>
        <begin position="98"/>
        <end position="120"/>
    </location>
</feature>
<organism evidence="2 3">
    <name type="scientific">Stylosanthes scabra</name>
    <dbReference type="NCBI Taxonomy" id="79078"/>
    <lineage>
        <taxon>Eukaryota</taxon>
        <taxon>Viridiplantae</taxon>
        <taxon>Streptophyta</taxon>
        <taxon>Embryophyta</taxon>
        <taxon>Tracheophyta</taxon>
        <taxon>Spermatophyta</taxon>
        <taxon>Magnoliopsida</taxon>
        <taxon>eudicotyledons</taxon>
        <taxon>Gunneridae</taxon>
        <taxon>Pentapetalae</taxon>
        <taxon>rosids</taxon>
        <taxon>fabids</taxon>
        <taxon>Fabales</taxon>
        <taxon>Fabaceae</taxon>
        <taxon>Papilionoideae</taxon>
        <taxon>50 kb inversion clade</taxon>
        <taxon>dalbergioids sensu lato</taxon>
        <taxon>Dalbergieae</taxon>
        <taxon>Pterocarpus clade</taxon>
        <taxon>Stylosanthes</taxon>
    </lineage>
</organism>
<evidence type="ECO:0000313" key="3">
    <source>
        <dbReference type="Proteomes" id="UP001341840"/>
    </source>
</evidence>
<feature type="region of interest" description="Disordered" evidence="1">
    <location>
        <begin position="49"/>
        <end position="84"/>
    </location>
</feature>